<evidence type="ECO:0000313" key="2">
    <source>
        <dbReference type="Proteomes" id="UP000439903"/>
    </source>
</evidence>
<accession>A0A8H4ATC7</accession>
<keyword evidence="2" id="KW-1185">Reference proteome</keyword>
<name>A0A8H4ATC7_GIGMA</name>
<evidence type="ECO:0000313" key="1">
    <source>
        <dbReference type="EMBL" id="KAF0530358.1"/>
    </source>
</evidence>
<comment type="caution">
    <text evidence="1">The sequence shown here is derived from an EMBL/GenBank/DDBJ whole genome shotgun (WGS) entry which is preliminary data.</text>
</comment>
<organism evidence="1 2">
    <name type="scientific">Gigaspora margarita</name>
    <dbReference type="NCBI Taxonomy" id="4874"/>
    <lineage>
        <taxon>Eukaryota</taxon>
        <taxon>Fungi</taxon>
        <taxon>Fungi incertae sedis</taxon>
        <taxon>Mucoromycota</taxon>
        <taxon>Glomeromycotina</taxon>
        <taxon>Glomeromycetes</taxon>
        <taxon>Diversisporales</taxon>
        <taxon>Gigasporaceae</taxon>
        <taxon>Gigaspora</taxon>
    </lineage>
</organism>
<dbReference type="Proteomes" id="UP000439903">
    <property type="component" value="Unassembled WGS sequence"/>
</dbReference>
<dbReference type="OrthoDB" id="2442407at2759"/>
<dbReference type="AlphaFoldDB" id="A0A8H4ATC7"/>
<reference evidence="1 2" key="1">
    <citation type="journal article" date="2019" name="Environ. Microbiol.">
        <title>At the nexus of three kingdoms: the genome of the mycorrhizal fungus Gigaspora margarita provides insights into plant, endobacterial and fungal interactions.</title>
        <authorList>
            <person name="Venice F."/>
            <person name="Ghignone S."/>
            <person name="Salvioli di Fossalunga A."/>
            <person name="Amselem J."/>
            <person name="Novero M."/>
            <person name="Xianan X."/>
            <person name="Sedzielewska Toro K."/>
            <person name="Morin E."/>
            <person name="Lipzen A."/>
            <person name="Grigoriev I.V."/>
            <person name="Henrissat B."/>
            <person name="Martin F.M."/>
            <person name="Bonfante P."/>
        </authorList>
    </citation>
    <scope>NUCLEOTIDE SEQUENCE [LARGE SCALE GENOMIC DNA]</scope>
    <source>
        <strain evidence="1 2">BEG34</strain>
    </source>
</reference>
<sequence>MSDAFSDAVKDSKHGVYRFQIDFIYDFALLEKSLEFNNLDSKFKDKIRAKYIFFYNDPNITSSWKEISEKNGIRTISYYSN</sequence>
<gene>
    <name evidence="1" type="ORF">F8M41_012204</name>
</gene>
<dbReference type="EMBL" id="WTPW01000250">
    <property type="protein sequence ID" value="KAF0530358.1"/>
    <property type="molecule type" value="Genomic_DNA"/>
</dbReference>
<protein>
    <submittedName>
        <fullName evidence="1">Uncharacterized protein</fullName>
    </submittedName>
</protein>
<proteinExistence type="predicted"/>